<accession>A0A183DPK8</accession>
<reference evidence="1 2" key="2">
    <citation type="submission" date="2018-11" db="EMBL/GenBank/DDBJ databases">
        <authorList>
            <consortium name="Pathogen Informatics"/>
        </authorList>
    </citation>
    <scope>NUCLEOTIDE SEQUENCE [LARGE SCALE GENOMIC DNA]</scope>
</reference>
<organism evidence="3">
    <name type="scientific">Gongylonema pulchrum</name>
    <dbReference type="NCBI Taxonomy" id="637853"/>
    <lineage>
        <taxon>Eukaryota</taxon>
        <taxon>Metazoa</taxon>
        <taxon>Ecdysozoa</taxon>
        <taxon>Nematoda</taxon>
        <taxon>Chromadorea</taxon>
        <taxon>Rhabditida</taxon>
        <taxon>Spirurina</taxon>
        <taxon>Spiruromorpha</taxon>
        <taxon>Spiruroidea</taxon>
        <taxon>Gongylonematidae</taxon>
        <taxon>Gongylonema</taxon>
    </lineage>
</organism>
<name>A0A183DPK8_9BILA</name>
<proteinExistence type="predicted"/>
<dbReference type="Proteomes" id="UP000271098">
    <property type="component" value="Unassembled WGS sequence"/>
</dbReference>
<evidence type="ECO:0000313" key="3">
    <source>
        <dbReference type="WBParaSite" id="GPUH_0001066201-mRNA-1"/>
    </source>
</evidence>
<gene>
    <name evidence="1" type="ORF">GPUH_LOCUS10649</name>
</gene>
<dbReference type="EMBL" id="UYRT01078080">
    <property type="protein sequence ID" value="VDN17731.1"/>
    <property type="molecule type" value="Genomic_DNA"/>
</dbReference>
<sequence>MHFGGSRVHKRANIGRITQATCELKETEIAAVKKALEENEGLLAPMELVARPTPSGDPCFSGEQVYALRRKVSTVTRLG</sequence>
<evidence type="ECO:0000313" key="1">
    <source>
        <dbReference type="EMBL" id="VDN17731.1"/>
    </source>
</evidence>
<dbReference type="WBParaSite" id="GPUH_0001066201-mRNA-1">
    <property type="protein sequence ID" value="GPUH_0001066201-mRNA-1"/>
    <property type="gene ID" value="GPUH_0001066201"/>
</dbReference>
<protein>
    <submittedName>
        <fullName evidence="3">NET domain-containing protein</fullName>
    </submittedName>
</protein>
<dbReference type="AlphaFoldDB" id="A0A183DPK8"/>
<keyword evidence="2" id="KW-1185">Reference proteome</keyword>
<evidence type="ECO:0000313" key="2">
    <source>
        <dbReference type="Proteomes" id="UP000271098"/>
    </source>
</evidence>
<reference evidence="3" key="1">
    <citation type="submission" date="2016-06" db="UniProtKB">
        <authorList>
            <consortium name="WormBaseParasite"/>
        </authorList>
    </citation>
    <scope>IDENTIFICATION</scope>
</reference>